<dbReference type="RefSeq" id="XP_025434564.1">
    <property type="nucleotide sequence ID" value="XM_025574258.1"/>
</dbReference>
<evidence type="ECO:0000313" key="1">
    <source>
        <dbReference type="EMBL" id="PYH48582.1"/>
    </source>
</evidence>
<accession>A0A319AQ96</accession>
<dbReference type="Proteomes" id="UP000248349">
    <property type="component" value="Unassembled WGS sequence"/>
</dbReference>
<organism evidence="1 2">
    <name type="scientific">Aspergillus saccharolyticus JOP 1030-1</name>
    <dbReference type="NCBI Taxonomy" id="1450539"/>
    <lineage>
        <taxon>Eukaryota</taxon>
        <taxon>Fungi</taxon>
        <taxon>Dikarya</taxon>
        <taxon>Ascomycota</taxon>
        <taxon>Pezizomycotina</taxon>
        <taxon>Eurotiomycetes</taxon>
        <taxon>Eurotiomycetidae</taxon>
        <taxon>Eurotiales</taxon>
        <taxon>Aspergillaceae</taxon>
        <taxon>Aspergillus</taxon>
        <taxon>Aspergillus subgen. Circumdati</taxon>
    </lineage>
</organism>
<dbReference type="GeneID" id="37075486"/>
<reference evidence="1 2" key="1">
    <citation type="submission" date="2016-12" db="EMBL/GenBank/DDBJ databases">
        <title>The genomes of Aspergillus section Nigri reveals drivers in fungal speciation.</title>
        <authorList>
            <consortium name="DOE Joint Genome Institute"/>
            <person name="Vesth T.C."/>
            <person name="Nybo J."/>
            <person name="Theobald S."/>
            <person name="Brandl J."/>
            <person name="Frisvad J.C."/>
            <person name="Nielsen K.F."/>
            <person name="Lyhne E.K."/>
            <person name="Kogle M.E."/>
            <person name="Kuo A."/>
            <person name="Riley R."/>
            <person name="Clum A."/>
            <person name="Nolan M."/>
            <person name="Lipzen A."/>
            <person name="Salamov A."/>
            <person name="Henrissat B."/>
            <person name="Wiebenga A."/>
            <person name="De Vries R.P."/>
            <person name="Grigoriev I.V."/>
            <person name="Mortensen U.H."/>
            <person name="Andersen M.R."/>
            <person name="Baker S.E."/>
        </authorList>
    </citation>
    <scope>NUCLEOTIDE SEQUENCE [LARGE SCALE GENOMIC DNA]</scope>
    <source>
        <strain evidence="1 2">JOP 1030-1</strain>
    </source>
</reference>
<dbReference type="AlphaFoldDB" id="A0A319AQ96"/>
<proteinExistence type="predicted"/>
<dbReference type="EMBL" id="KZ821221">
    <property type="protein sequence ID" value="PYH48582.1"/>
    <property type="molecule type" value="Genomic_DNA"/>
</dbReference>
<name>A0A319AQ96_9EURO</name>
<sequence>MVAISEEDAPSDRVIAMETAFRTAVKLGQIPGAVIMARDFSGEEGPLVFPRRHQHDLTLTMRDRHSELYALLRRADCGPQ</sequence>
<gene>
    <name evidence="1" type="ORF">BP01DRAFT_353725</name>
</gene>
<evidence type="ECO:0000313" key="2">
    <source>
        <dbReference type="Proteomes" id="UP000248349"/>
    </source>
</evidence>
<keyword evidence="2" id="KW-1185">Reference proteome</keyword>
<protein>
    <submittedName>
        <fullName evidence="1">Uncharacterized protein</fullName>
    </submittedName>
</protein>